<dbReference type="InterPro" id="IPR028994">
    <property type="entry name" value="Integrin_alpha_N"/>
</dbReference>
<dbReference type="Pfam" id="PF13517">
    <property type="entry name" value="FG-GAP_3"/>
    <property type="match status" value="1"/>
</dbReference>
<dbReference type="AlphaFoldDB" id="A0A3B0ZTW0"/>
<evidence type="ECO:0008006" key="4">
    <source>
        <dbReference type="Google" id="ProtNLM"/>
    </source>
</evidence>
<sequence length="1029" mass="110400">MIIMITSIKLTIFSGFILAVVCTLLVACGGGSGGGTSATTTVDVDTDGDGLSDNQEQIIGTSTILADTDGDGLDDNYEVTNGGFNPLIADLPTIAIDVIGAPTIQLNVVDTISNKDVGSFTSSFAQGQQSSYSRSDTEATSSTVSNSTRIYAEASLQAGVGGLGGSAKVGKEASTSSSITNETSTNITASASQNARQEYGRYREATKNVSSVAESGSLTSNLRITNTSNLTFDLSSVEIIAKKRVNNSSTFQPVATLVFKPDSVVKTLGDGASIEKLVVADSPSVPLLKELMQNPSGLLFTVGNYDLNKIGDEQGRDFARLSQIISSQTAQVVIDYGANQQNANAAVESYMVATNVKRDAITQEVLGISIAEVLTTILKIPYQTTSQQLLDANQNPTGLTRTVLSQVRDVASVDIANGFWYVFTNSASIDSNPNVNFEDIILKPRDRITLVYLADMDGDKLFNREEFIIGTRIDIRDTDGDNLNDFEEAKVGWNVVVTAPGYAVLSDPLNPDADGDNLADDKEKLKGLDPDNIDTDGDLILDDVDPSVGTALASINLTFTGPGELITVKGAVVATPSVTVDSVIIDWGDNTLATTITSNFSTINTLHQYTAKGNYSITVTAKSVNLADEVRIYSVNFQPRFRATIGSMTQNENWSELSHTRIAKDINGDKKADLVGFAPNNTWVALSKGDGFEPAVSIPLTFGVNGYIKSLHLHQLADVTGDGNPDIVAFTDDGVKVAVNDGTGNFAAASLWIDDYGANQTWRIGKHPRLLADFNNDKKMDIVAFRSTGVEIAFSTGISFLKPTEIVLAEYGFAAVAGSWTINHPRVMAYVNDDNYPDIVGFGTGGTVTYLNDQNGRFVPTRWYVPNFGTDNAYRIDRHLRLLVDVNNDKKDDIMAFANGAVVISQAKQDNFDSTFYVASNQFSYNAGWRIQNDPRFLSDINGDGLPDIIGFGPQNGPGTDGGVLYSLNTGNNGIYAPMKKWLDEFSFLKGWTVNDNPRLMADVNGDGTDDIIGFDDSEVVVEFSAKVQ</sequence>
<gene>
    <name evidence="3" type="ORF">MNBD_GAMMA22-282</name>
</gene>
<dbReference type="EMBL" id="UOFS01000002">
    <property type="protein sequence ID" value="VAW90812.1"/>
    <property type="molecule type" value="Genomic_DNA"/>
</dbReference>
<dbReference type="PANTHER" id="PTHR37467:SF1">
    <property type="entry name" value="EXPORTED CALCIUM-BINDING GLYCOPROTEIN"/>
    <property type="match status" value="1"/>
</dbReference>
<proteinExistence type="predicted"/>
<accession>A0A3B0ZTW0</accession>
<feature type="compositionally biased region" description="Low complexity" evidence="2">
    <location>
        <begin position="171"/>
        <end position="192"/>
    </location>
</feature>
<name>A0A3B0ZTW0_9ZZZZ</name>
<organism evidence="3">
    <name type="scientific">hydrothermal vent metagenome</name>
    <dbReference type="NCBI Taxonomy" id="652676"/>
    <lineage>
        <taxon>unclassified sequences</taxon>
        <taxon>metagenomes</taxon>
        <taxon>ecological metagenomes</taxon>
    </lineage>
</organism>
<reference evidence="3" key="1">
    <citation type="submission" date="2018-06" db="EMBL/GenBank/DDBJ databases">
        <authorList>
            <person name="Zhirakovskaya E."/>
        </authorList>
    </citation>
    <scope>NUCLEOTIDE SEQUENCE</scope>
</reference>
<feature type="region of interest" description="Disordered" evidence="2">
    <location>
        <begin position="124"/>
        <end position="144"/>
    </location>
</feature>
<evidence type="ECO:0000256" key="1">
    <source>
        <dbReference type="ARBA" id="ARBA00022729"/>
    </source>
</evidence>
<evidence type="ECO:0000313" key="3">
    <source>
        <dbReference type="EMBL" id="VAW90812.1"/>
    </source>
</evidence>
<dbReference type="Gene3D" id="2.60.40.10">
    <property type="entry name" value="Immunoglobulins"/>
    <property type="match status" value="1"/>
</dbReference>
<dbReference type="SUPFAM" id="SSF49299">
    <property type="entry name" value="PKD domain"/>
    <property type="match status" value="1"/>
</dbReference>
<keyword evidence="1" id="KW-0732">Signal</keyword>
<protein>
    <recommendedName>
        <fullName evidence="4">PKD domain-containing protein</fullName>
    </recommendedName>
</protein>
<dbReference type="InterPro" id="IPR053180">
    <property type="entry name" value="Ca-binding_acidic-repeat"/>
</dbReference>
<dbReference type="InterPro" id="IPR013783">
    <property type="entry name" value="Ig-like_fold"/>
</dbReference>
<feature type="region of interest" description="Disordered" evidence="2">
    <location>
        <begin position="171"/>
        <end position="204"/>
    </location>
</feature>
<dbReference type="InterPro" id="IPR013517">
    <property type="entry name" value="FG-GAP"/>
</dbReference>
<dbReference type="InterPro" id="IPR035986">
    <property type="entry name" value="PKD_dom_sf"/>
</dbReference>
<dbReference type="PANTHER" id="PTHR37467">
    <property type="entry name" value="EXPORTED CALCIUM-BINDING GLYCOPROTEIN-RELATED"/>
    <property type="match status" value="1"/>
</dbReference>
<dbReference type="SUPFAM" id="SSF69318">
    <property type="entry name" value="Integrin alpha N-terminal domain"/>
    <property type="match status" value="1"/>
</dbReference>
<evidence type="ECO:0000256" key="2">
    <source>
        <dbReference type="SAM" id="MobiDB-lite"/>
    </source>
</evidence>